<dbReference type="InterPro" id="IPR036513">
    <property type="entry name" value="STAS_dom_sf"/>
</dbReference>
<name>A0A974WDM5_9BACT</name>
<proteinExistence type="predicted"/>
<dbReference type="EMBL" id="CP070608">
    <property type="protein sequence ID" value="QSE95896.1"/>
    <property type="molecule type" value="Genomic_DNA"/>
</dbReference>
<dbReference type="Proteomes" id="UP000662783">
    <property type="component" value="Chromosome"/>
</dbReference>
<dbReference type="Gene3D" id="3.40.50.10600">
    <property type="entry name" value="SpoIIaa-like domains"/>
    <property type="match status" value="1"/>
</dbReference>
<dbReference type="RefSeq" id="WP_205720409.1">
    <property type="nucleotide sequence ID" value="NZ_CP070608.1"/>
</dbReference>
<dbReference type="Pfam" id="PF11964">
    <property type="entry name" value="SpoIIAA-like"/>
    <property type="match status" value="1"/>
</dbReference>
<evidence type="ECO:0000313" key="1">
    <source>
        <dbReference type="EMBL" id="QSE95896.1"/>
    </source>
</evidence>
<dbReference type="AlphaFoldDB" id="A0A974WDM5"/>
<dbReference type="KEGG" id="fuv:JR347_09710"/>
<keyword evidence="2" id="KW-1185">Reference proteome</keyword>
<protein>
    <submittedName>
        <fullName evidence="1">STAS/SEC14 domain-containing protein</fullName>
    </submittedName>
</protein>
<sequence>MIDKIDLKNDNVIGFKVKGKVDDLSFKESALEILDALEDDSHFNIYLEIESLSGVEFQVLFDSLKLGLSHLGDYLKKVDKIAVVTNIGWFERATKIENKLISSIEEKVFKPGEREMAKAWVST</sequence>
<evidence type="ECO:0000313" key="2">
    <source>
        <dbReference type="Proteomes" id="UP000662783"/>
    </source>
</evidence>
<dbReference type="InterPro" id="IPR021866">
    <property type="entry name" value="SpoIIAA-like"/>
</dbReference>
<accession>A0A974WDM5</accession>
<gene>
    <name evidence="1" type="ORF">JR347_09710</name>
</gene>
<reference evidence="1" key="1">
    <citation type="submission" date="2021-02" db="EMBL/GenBank/DDBJ databases">
        <title>Fulvivirga sp. S481 isolated from sea water.</title>
        <authorList>
            <person name="Bae S.S."/>
            <person name="Baek K."/>
        </authorList>
    </citation>
    <scope>NUCLEOTIDE SEQUENCE</scope>
    <source>
        <strain evidence="1">S481</strain>
    </source>
</reference>
<dbReference type="SUPFAM" id="SSF52091">
    <property type="entry name" value="SpoIIaa-like"/>
    <property type="match status" value="1"/>
</dbReference>
<dbReference type="InterPro" id="IPR038396">
    <property type="entry name" value="SpoIIAA-like_sf"/>
</dbReference>
<organism evidence="1 2">
    <name type="scientific">Fulvivirga lutea</name>
    <dbReference type="NCBI Taxonomy" id="2810512"/>
    <lineage>
        <taxon>Bacteria</taxon>
        <taxon>Pseudomonadati</taxon>
        <taxon>Bacteroidota</taxon>
        <taxon>Cytophagia</taxon>
        <taxon>Cytophagales</taxon>
        <taxon>Fulvivirgaceae</taxon>
        <taxon>Fulvivirga</taxon>
    </lineage>
</organism>